<dbReference type="CDD" id="cd00121">
    <property type="entry name" value="MATH"/>
    <property type="match status" value="1"/>
</dbReference>
<dbReference type="Proteomes" id="UP000324897">
    <property type="component" value="Chromosome 3"/>
</dbReference>
<evidence type="ECO:0000256" key="1">
    <source>
        <dbReference type="ARBA" id="ARBA00002668"/>
    </source>
</evidence>
<dbReference type="OrthoDB" id="718203at2759"/>
<dbReference type="InterPro" id="IPR000210">
    <property type="entry name" value="BTB/POZ_dom"/>
</dbReference>
<dbReference type="EMBL" id="RWGY01000039">
    <property type="protein sequence ID" value="TVU08492.1"/>
    <property type="molecule type" value="Genomic_DNA"/>
</dbReference>
<dbReference type="Pfam" id="PF24570">
    <property type="entry name" value="BACK_BPM_SPOP"/>
    <property type="match status" value="1"/>
</dbReference>
<feature type="domain" description="BTB" evidence="4">
    <location>
        <begin position="205"/>
        <end position="272"/>
    </location>
</feature>
<dbReference type="PROSITE" id="PS50097">
    <property type="entry name" value="BTB"/>
    <property type="match status" value="1"/>
</dbReference>
<reference evidence="5 6" key="1">
    <citation type="journal article" date="2019" name="Sci. Rep.">
        <title>A high-quality genome of Eragrostis curvula grass provides insights into Poaceae evolution and supports new strategies to enhance forage quality.</title>
        <authorList>
            <person name="Carballo J."/>
            <person name="Santos B.A.C.M."/>
            <person name="Zappacosta D."/>
            <person name="Garbus I."/>
            <person name="Selva J.P."/>
            <person name="Gallo C.A."/>
            <person name="Diaz A."/>
            <person name="Albertini E."/>
            <person name="Caccamo M."/>
            <person name="Echenique V."/>
        </authorList>
    </citation>
    <scope>NUCLEOTIDE SEQUENCE [LARGE SCALE GENOMIC DNA]</scope>
    <source>
        <strain evidence="6">cv. Victoria</strain>
        <tissue evidence="5">Leaf</tissue>
    </source>
</reference>
<feature type="non-terminal residue" evidence="5">
    <location>
        <position position="1"/>
    </location>
</feature>
<dbReference type="AlphaFoldDB" id="A0A5J9TB06"/>
<dbReference type="SMART" id="SM00225">
    <property type="entry name" value="BTB"/>
    <property type="match status" value="1"/>
</dbReference>
<dbReference type="SUPFAM" id="SSF49599">
    <property type="entry name" value="TRAF domain-like"/>
    <property type="match status" value="1"/>
</dbReference>
<dbReference type="GO" id="GO:0016567">
    <property type="term" value="P:protein ubiquitination"/>
    <property type="evidence" value="ECO:0007669"/>
    <property type="project" value="InterPro"/>
</dbReference>
<dbReference type="InterPro" id="IPR011333">
    <property type="entry name" value="SKP1/BTB/POZ_sf"/>
</dbReference>
<dbReference type="Gene3D" id="2.60.210.10">
    <property type="entry name" value="Apoptosis, Tumor Necrosis Factor Receptor Associated Protein 2, Chain A"/>
    <property type="match status" value="1"/>
</dbReference>
<feature type="non-terminal residue" evidence="5">
    <location>
        <position position="374"/>
    </location>
</feature>
<dbReference type="InterPro" id="IPR008974">
    <property type="entry name" value="TRAF-like"/>
</dbReference>
<dbReference type="InterPro" id="IPR002083">
    <property type="entry name" value="MATH/TRAF_dom"/>
</dbReference>
<dbReference type="PANTHER" id="PTHR26379:SF180">
    <property type="entry name" value="TRAF TRANSCRIPTION FACTOR"/>
    <property type="match status" value="1"/>
</dbReference>
<dbReference type="InterPro" id="IPR056423">
    <property type="entry name" value="BACK_BPM_SPOP"/>
</dbReference>
<evidence type="ECO:0000256" key="3">
    <source>
        <dbReference type="ARBA" id="ARBA00010846"/>
    </source>
</evidence>
<organism evidence="5 6">
    <name type="scientific">Eragrostis curvula</name>
    <name type="common">weeping love grass</name>
    <dbReference type="NCBI Taxonomy" id="38414"/>
    <lineage>
        <taxon>Eukaryota</taxon>
        <taxon>Viridiplantae</taxon>
        <taxon>Streptophyta</taxon>
        <taxon>Embryophyta</taxon>
        <taxon>Tracheophyta</taxon>
        <taxon>Spermatophyta</taxon>
        <taxon>Magnoliopsida</taxon>
        <taxon>Liliopsida</taxon>
        <taxon>Poales</taxon>
        <taxon>Poaceae</taxon>
        <taxon>PACMAD clade</taxon>
        <taxon>Chloridoideae</taxon>
        <taxon>Eragrostideae</taxon>
        <taxon>Eragrostidinae</taxon>
        <taxon>Eragrostis</taxon>
    </lineage>
</organism>
<dbReference type="Gene3D" id="1.25.40.420">
    <property type="match status" value="1"/>
</dbReference>
<evidence type="ECO:0000259" key="4">
    <source>
        <dbReference type="PROSITE" id="PS50097"/>
    </source>
</evidence>
<accession>A0A5J9TB06</accession>
<sequence>SREAGGCDRRRAAGPQFLVSHRASKISGPALCVTLSRAVRSVQLLKFDGYSAKKTLTEYDYIKSKWNLDGYDWEVHFFHLHSLCRYWDVVLRLKLLNRPRSSPGVKVNLRCRLVDPTGNLEPSQEKSVSQIFYGPSSCKLSFMRKEEVQDSGYLKNDSLTVQCTITVLKELEDVTIPAKREVPIPRPLSDLHLHLGELLQSQKGADVTFAVSGESFVAHKLILAARSPVFMAEFFGHMEERSSQRVEIEDMEAAVFKTMLHFIYTDTVPELDDGPPEAAATMAQHLLAAADRYGLDRLKLICEGKLFSGIDIDTAATTLALAEQHNCAQLRAKCVEFIAGSPETLDAVLATEGYKHLVASCPLGLTELLKAAVR</sequence>
<dbReference type="Pfam" id="PF00651">
    <property type="entry name" value="BTB"/>
    <property type="match status" value="1"/>
</dbReference>
<dbReference type="PANTHER" id="PTHR26379">
    <property type="entry name" value="BTB/POZ AND MATH DOMAIN-CONTAINING PROTEIN 1"/>
    <property type="match status" value="1"/>
</dbReference>
<comment type="pathway">
    <text evidence="2">Protein modification; protein ubiquitination.</text>
</comment>
<name>A0A5J9TB06_9POAL</name>
<dbReference type="GO" id="GO:0071472">
    <property type="term" value="P:cellular response to salt stress"/>
    <property type="evidence" value="ECO:0007669"/>
    <property type="project" value="UniProtKB-ARBA"/>
</dbReference>
<gene>
    <name evidence="5" type="ORF">EJB05_41897</name>
</gene>
<evidence type="ECO:0000313" key="5">
    <source>
        <dbReference type="EMBL" id="TVU08492.1"/>
    </source>
</evidence>
<evidence type="ECO:0000313" key="6">
    <source>
        <dbReference type="Proteomes" id="UP000324897"/>
    </source>
</evidence>
<protein>
    <recommendedName>
        <fullName evidence="4">BTB domain-containing protein</fullName>
    </recommendedName>
</protein>
<evidence type="ECO:0000256" key="2">
    <source>
        <dbReference type="ARBA" id="ARBA00004906"/>
    </source>
</evidence>
<keyword evidence="6" id="KW-1185">Reference proteome</keyword>
<dbReference type="Gene3D" id="3.30.710.10">
    <property type="entry name" value="Potassium Channel Kv1.1, Chain A"/>
    <property type="match status" value="1"/>
</dbReference>
<dbReference type="CDD" id="cd18280">
    <property type="entry name" value="BTB_POZ_BPM_plant"/>
    <property type="match status" value="1"/>
</dbReference>
<comment type="function">
    <text evidence="1">May act as a substrate-specific adapter of an E3 ubiquitin-protein ligase complex (CUL3-RBX1-BTB) which mediates the ubiquitination and subsequent proteasomal degradation of target proteins.</text>
</comment>
<comment type="similarity">
    <text evidence="3">Belongs to the Tdpoz family.</text>
</comment>
<dbReference type="SUPFAM" id="SSF54695">
    <property type="entry name" value="POZ domain"/>
    <property type="match status" value="1"/>
</dbReference>
<dbReference type="Gramene" id="TVU08492">
    <property type="protein sequence ID" value="TVU08492"/>
    <property type="gene ID" value="EJB05_41897"/>
</dbReference>
<dbReference type="FunFam" id="3.30.710.10:FF:000136">
    <property type="entry name" value="BTB-POZ and math domain 1"/>
    <property type="match status" value="1"/>
</dbReference>
<proteinExistence type="inferred from homology"/>
<dbReference type="InterPro" id="IPR045005">
    <property type="entry name" value="BPM1-6"/>
</dbReference>
<comment type="caution">
    <text evidence="5">The sequence shown here is derived from an EMBL/GenBank/DDBJ whole genome shotgun (WGS) entry which is preliminary data.</text>
</comment>